<dbReference type="Pfam" id="PF05766">
    <property type="entry name" value="NinG"/>
    <property type="match status" value="1"/>
</dbReference>
<name>A0AAW3F2H5_BURGA</name>
<proteinExistence type="predicted"/>
<gene>
    <name evidence="2" type="ORF">DM48_344</name>
</gene>
<comment type="caution">
    <text evidence="2">The sequence shown here is derived from an EMBL/GenBank/DDBJ whole genome shotgun (WGS) entry which is preliminary data.</text>
</comment>
<organism evidence="2 3">
    <name type="scientific">Burkholderia gladioli</name>
    <name type="common">Pseudomonas marginata</name>
    <name type="synonym">Phytomonas marginata</name>
    <dbReference type="NCBI Taxonomy" id="28095"/>
    <lineage>
        <taxon>Bacteria</taxon>
        <taxon>Pseudomonadati</taxon>
        <taxon>Pseudomonadota</taxon>
        <taxon>Betaproteobacteria</taxon>
        <taxon>Burkholderiales</taxon>
        <taxon>Burkholderiaceae</taxon>
        <taxon>Burkholderia</taxon>
    </lineage>
</organism>
<dbReference type="InterPro" id="IPR008713">
    <property type="entry name" value="Phage_lambda_NinG"/>
</dbReference>
<evidence type="ECO:0000313" key="2">
    <source>
        <dbReference type="EMBL" id="KGC15087.1"/>
    </source>
</evidence>
<dbReference type="Proteomes" id="UP000029590">
    <property type="component" value="Unassembled WGS sequence"/>
</dbReference>
<evidence type="ECO:0000313" key="3">
    <source>
        <dbReference type="Proteomes" id="UP000029590"/>
    </source>
</evidence>
<reference evidence="2 3" key="1">
    <citation type="submission" date="2014-04" db="EMBL/GenBank/DDBJ databases">
        <authorList>
            <person name="Bishop-Lilly K.A."/>
            <person name="Broomall S.M."/>
            <person name="Chain P.S."/>
            <person name="Chertkov O."/>
            <person name="Coyne S.R."/>
            <person name="Daligault H.E."/>
            <person name="Davenport K.W."/>
            <person name="Erkkila T."/>
            <person name="Frey K.G."/>
            <person name="Gibbons H.S."/>
            <person name="Gu W."/>
            <person name="Jaissle J."/>
            <person name="Johnson S.L."/>
            <person name="Koroleva G.I."/>
            <person name="Ladner J.T."/>
            <person name="Lo C.-C."/>
            <person name="Minogue T.D."/>
            <person name="Munk C."/>
            <person name="Palacios G.F."/>
            <person name="Redden C.L."/>
            <person name="Rosenzweig C.N."/>
            <person name="Scholz M.B."/>
            <person name="Teshima H."/>
            <person name="Xu Y."/>
        </authorList>
    </citation>
    <scope>NUCLEOTIDE SEQUENCE [LARGE SCALE GENOMIC DNA]</scope>
    <source>
        <strain evidence="3">gladioli</strain>
    </source>
</reference>
<evidence type="ECO:0000256" key="1">
    <source>
        <dbReference type="SAM" id="Coils"/>
    </source>
</evidence>
<dbReference type="EMBL" id="JPGG01000016">
    <property type="protein sequence ID" value="KGC15087.1"/>
    <property type="molecule type" value="Genomic_DNA"/>
</dbReference>
<sequence length="219" mass="25042">MVQDAARVRRGDPQGFEERVKATLKPKKCRVCRVVFQPARSMQVVCTPHCAGVLAERARAKKAEQAKRAERKSLREAKTKLKPRSAWIREAQAAVNKVARLRDIRAGYGCISCGSRPEQRYGGSVDGGHFRSVGSAAHVRFYLPNIRLQCKKCNQQLGGAHANYRVGLIERIGIERVEEIESMQWTAKWSIEYLQRLKRIMNKKARRLERRIEMDREAA</sequence>
<protein>
    <submittedName>
        <fullName evidence="2">Bacteriophage Lambda NinG family protein</fullName>
    </submittedName>
</protein>
<keyword evidence="1" id="KW-0175">Coiled coil</keyword>
<dbReference type="AlphaFoldDB" id="A0AAW3F2H5"/>
<accession>A0AAW3F2H5</accession>
<feature type="coiled-coil region" evidence="1">
    <location>
        <begin position="191"/>
        <end position="218"/>
    </location>
</feature>